<keyword evidence="1" id="KW-0812">Transmembrane</keyword>
<evidence type="ECO:0000313" key="3">
    <source>
        <dbReference type="EMBL" id="MCI10247.1"/>
    </source>
</evidence>
<dbReference type="Proteomes" id="UP000265520">
    <property type="component" value="Unassembled WGS sequence"/>
</dbReference>
<reference evidence="3 4" key="1">
    <citation type="journal article" date="2018" name="Front. Plant Sci.">
        <title>Red Clover (Trifolium pratense) and Zigzag Clover (T. medium) - A Picture of Genomic Similarities and Differences.</title>
        <authorList>
            <person name="Dluhosova J."/>
            <person name="Istvanek J."/>
            <person name="Nedelnik J."/>
            <person name="Repkova J."/>
        </authorList>
    </citation>
    <scope>NUCLEOTIDE SEQUENCE [LARGE SCALE GENOMIC DNA]</scope>
    <source>
        <strain evidence="4">cv. 10/8</strain>
        <tissue evidence="3">Leaf</tissue>
    </source>
</reference>
<comment type="caution">
    <text evidence="3">The sequence shown here is derived from an EMBL/GenBank/DDBJ whole genome shotgun (WGS) entry which is preliminary data.</text>
</comment>
<evidence type="ECO:0000256" key="2">
    <source>
        <dbReference type="SAM" id="SignalP"/>
    </source>
</evidence>
<sequence length="81" mass="9271">ITFSAFLFWILSLSESRGSPSEASFLMFMGFRMSARLARKEARLASLHVLVFWVSVLYFWVLGMNTRLARLKARLARLGLA</sequence>
<keyword evidence="2" id="KW-0732">Signal</keyword>
<accession>A0A392PF28</accession>
<dbReference type="AlphaFoldDB" id="A0A392PF28"/>
<dbReference type="EMBL" id="LXQA010075495">
    <property type="protein sequence ID" value="MCI10247.1"/>
    <property type="molecule type" value="Genomic_DNA"/>
</dbReference>
<proteinExistence type="predicted"/>
<feature type="signal peptide" evidence="2">
    <location>
        <begin position="1"/>
        <end position="18"/>
    </location>
</feature>
<feature type="chain" id="PRO_5017436175" evidence="2">
    <location>
        <begin position="19"/>
        <end position="81"/>
    </location>
</feature>
<keyword evidence="1" id="KW-1133">Transmembrane helix</keyword>
<feature type="transmembrane region" description="Helical" evidence="1">
    <location>
        <begin position="42"/>
        <end position="62"/>
    </location>
</feature>
<feature type="non-terminal residue" evidence="3">
    <location>
        <position position="1"/>
    </location>
</feature>
<name>A0A392PF28_9FABA</name>
<keyword evidence="1" id="KW-0472">Membrane</keyword>
<evidence type="ECO:0000313" key="4">
    <source>
        <dbReference type="Proteomes" id="UP000265520"/>
    </source>
</evidence>
<evidence type="ECO:0000256" key="1">
    <source>
        <dbReference type="SAM" id="Phobius"/>
    </source>
</evidence>
<organism evidence="3 4">
    <name type="scientific">Trifolium medium</name>
    <dbReference type="NCBI Taxonomy" id="97028"/>
    <lineage>
        <taxon>Eukaryota</taxon>
        <taxon>Viridiplantae</taxon>
        <taxon>Streptophyta</taxon>
        <taxon>Embryophyta</taxon>
        <taxon>Tracheophyta</taxon>
        <taxon>Spermatophyta</taxon>
        <taxon>Magnoliopsida</taxon>
        <taxon>eudicotyledons</taxon>
        <taxon>Gunneridae</taxon>
        <taxon>Pentapetalae</taxon>
        <taxon>rosids</taxon>
        <taxon>fabids</taxon>
        <taxon>Fabales</taxon>
        <taxon>Fabaceae</taxon>
        <taxon>Papilionoideae</taxon>
        <taxon>50 kb inversion clade</taxon>
        <taxon>NPAAA clade</taxon>
        <taxon>Hologalegina</taxon>
        <taxon>IRL clade</taxon>
        <taxon>Trifolieae</taxon>
        <taxon>Trifolium</taxon>
    </lineage>
</organism>
<keyword evidence="4" id="KW-1185">Reference proteome</keyword>
<protein>
    <submittedName>
        <fullName evidence="3">Uncharacterized protein</fullName>
    </submittedName>
</protein>